<proteinExistence type="predicted"/>
<organism evidence="1 2">
    <name type="scientific">Melastoma candidum</name>
    <dbReference type="NCBI Taxonomy" id="119954"/>
    <lineage>
        <taxon>Eukaryota</taxon>
        <taxon>Viridiplantae</taxon>
        <taxon>Streptophyta</taxon>
        <taxon>Embryophyta</taxon>
        <taxon>Tracheophyta</taxon>
        <taxon>Spermatophyta</taxon>
        <taxon>Magnoliopsida</taxon>
        <taxon>eudicotyledons</taxon>
        <taxon>Gunneridae</taxon>
        <taxon>Pentapetalae</taxon>
        <taxon>rosids</taxon>
        <taxon>malvids</taxon>
        <taxon>Myrtales</taxon>
        <taxon>Melastomataceae</taxon>
        <taxon>Melastomatoideae</taxon>
        <taxon>Melastomateae</taxon>
        <taxon>Melastoma</taxon>
    </lineage>
</organism>
<gene>
    <name evidence="1" type="ORF">MLD38_029705</name>
</gene>
<protein>
    <submittedName>
        <fullName evidence="1">Uncharacterized protein</fullName>
    </submittedName>
</protein>
<keyword evidence="2" id="KW-1185">Reference proteome</keyword>
<evidence type="ECO:0000313" key="1">
    <source>
        <dbReference type="EMBL" id="KAI4331520.1"/>
    </source>
</evidence>
<name>A0ACB9NA56_9MYRT</name>
<dbReference type="Proteomes" id="UP001057402">
    <property type="component" value="Chromosome 8"/>
</dbReference>
<reference evidence="2" key="1">
    <citation type="journal article" date="2023" name="Front. Plant Sci.">
        <title>Chromosomal-level genome assembly of Melastoma candidum provides insights into trichome evolution.</title>
        <authorList>
            <person name="Zhong Y."/>
            <person name="Wu W."/>
            <person name="Sun C."/>
            <person name="Zou P."/>
            <person name="Liu Y."/>
            <person name="Dai S."/>
            <person name="Zhou R."/>
        </authorList>
    </citation>
    <scope>NUCLEOTIDE SEQUENCE [LARGE SCALE GENOMIC DNA]</scope>
</reference>
<comment type="caution">
    <text evidence="1">The sequence shown here is derived from an EMBL/GenBank/DDBJ whole genome shotgun (WGS) entry which is preliminary data.</text>
</comment>
<dbReference type="EMBL" id="CM042887">
    <property type="protein sequence ID" value="KAI4331520.1"/>
    <property type="molecule type" value="Genomic_DNA"/>
</dbReference>
<accession>A0ACB9NA56</accession>
<sequence>MKSPHPNREVPLPVPQSPRRMTQGLLLSMSALVTHLARKSAHALSRKDGCELEGLGKSPDSARRSRARNHGKRILSNISGKAMGLLLHGRRRKECARDREEDHEFDFGDGGVWQRTIIMGDKCQPLDFSGVIYYDENGKQLNHVPLKSPRASPLPGYLTRRADGDVGA</sequence>
<evidence type="ECO:0000313" key="2">
    <source>
        <dbReference type="Proteomes" id="UP001057402"/>
    </source>
</evidence>